<keyword evidence="2" id="KW-0732">Signal</keyword>
<feature type="signal peptide" evidence="2">
    <location>
        <begin position="1"/>
        <end position="30"/>
    </location>
</feature>
<reference evidence="3 4" key="1">
    <citation type="submission" date="2021-03" db="EMBL/GenBank/DDBJ databases">
        <authorList>
            <person name="Kanchanasin P."/>
            <person name="Saeng-In P."/>
            <person name="Phongsopitanun W."/>
            <person name="Yuki M."/>
            <person name="Kudo T."/>
            <person name="Ohkuma M."/>
            <person name="Tanasupawat S."/>
        </authorList>
    </citation>
    <scope>NUCLEOTIDE SEQUENCE [LARGE SCALE GENOMIC DNA]</scope>
    <source>
        <strain evidence="3 4">L46</strain>
    </source>
</reference>
<dbReference type="PROSITE" id="PS51318">
    <property type="entry name" value="TAT"/>
    <property type="match status" value="1"/>
</dbReference>
<protein>
    <submittedName>
        <fullName evidence="3">Uncharacterized protein</fullName>
    </submittedName>
</protein>
<feature type="region of interest" description="Disordered" evidence="1">
    <location>
        <begin position="133"/>
        <end position="165"/>
    </location>
</feature>
<dbReference type="InterPro" id="IPR006311">
    <property type="entry name" value="TAT_signal"/>
</dbReference>
<gene>
    <name evidence="3" type="ORF">J4557_06410</name>
</gene>
<accession>A0ABS3QTR4</accession>
<organism evidence="3 4">
    <name type="scientific">Actinomadura nitritigenes</name>
    <dbReference type="NCBI Taxonomy" id="134602"/>
    <lineage>
        <taxon>Bacteria</taxon>
        <taxon>Bacillati</taxon>
        <taxon>Actinomycetota</taxon>
        <taxon>Actinomycetes</taxon>
        <taxon>Streptosporangiales</taxon>
        <taxon>Thermomonosporaceae</taxon>
        <taxon>Actinomadura</taxon>
    </lineage>
</organism>
<sequence>MNRSARNLLGLSAAAPLAAALALSASPANAVQGPVADLVYGTVGQVGPALPPVAPPAPASDTASRTVESATGTADGAVASATRPGRGAGLGKGLPVSRTASVPGAAARACRTDPMKTVDGTRVTRLLPHQTMALTPGRDGAPISAPRSGSCLPATDRAASGPGAASGLPAPVGEAAKVPGRVVGRVTSVPKRVVRSKVGKALPNGRSAAPGASGGGPLGDAVALGLPSDAASLRSAAPISMVVPDEAGLRRAEPAPQSLTGETGDTVNTMQSQVGSVVNVLKTRERPSGTRRAGDGGLTADGLVDGLYGPPVYLPRLPALR</sequence>
<evidence type="ECO:0000313" key="4">
    <source>
        <dbReference type="Proteomes" id="UP000666915"/>
    </source>
</evidence>
<keyword evidence="4" id="KW-1185">Reference proteome</keyword>
<feature type="region of interest" description="Disordered" evidence="1">
    <location>
        <begin position="51"/>
        <end position="113"/>
    </location>
</feature>
<dbReference type="EMBL" id="JAGEOK010000004">
    <property type="protein sequence ID" value="MBO2437147.1"/>
    <property type="molecule type" value="Genomic_DNA"/>
</dbReference>
<evidence type="ECO:0000256" key="2">
    <source>
        <dbReference type="SAM" id="SignalP"/>
    </source>
</evidence>
<name>A0ABS3QTR4_9ACTN</name>
<feature type="chain" id="PRO_5047329623" evidence="2">
    <location>
        <begin position="31"/>
        <end position="321"/>
    </location>
</feature>
<feature type="compositionally biased region" description="Polar residues" evidence="1">
    <location>
        <begin position="61"/>
        <end position="72"/>
    </location>
</feature>
<evidence type="ECO:0000313" key="3">
    <source>
        <dbReference type="EMBL" id="MBO2437147.1"/>
    </source>
</evidence>
<proteinExistence type="predicted"/>
<evidence type="ECO:0000256" key="1">
    <source>
        <dbReference type="SAM" id="MobiDB-lite"/>
    </source>
</evidence>
<dbReference type="RefSeq" id="WP_208265506.1">
    <property type="nucleotide sequence ID" value="NZ_BAAAGM010000133.1"/>
</dbReference>
<dbReference type="Proteomes" id="UP000666915">
    <property type="component" value="Unassembled WGS sequence"/>
</dbReference>
<comment type="caution">
    <text evidence="3">The sequence shown here is derived from an EMBL/GenBank/DDBJ whole genome shotgun (WGS) entry which is preliminary data.</text>
</comment>